<evidence type="ECO:0008006" key="2">
    <source>
        <dbReference type="Google" id="ProtNLM"/>
    </source>
</evidence>
<name>X1JMT9_9ZZZZ</name>
<proteinExistence type="predicted"/>
<comment type="caution">
    <text evidence="1">The sequence shown here is derived from an EMBL/GenBank/DDBJ whole genome shotgun (WGS) entry which is preliminary data.</text>
</comment>
<evidence type="ECO:0000313" key="1">
    <source>
        <dbReference type="EMBL" id="GAH71098.1"/>
    </source>
</evidence>
<dbReference type="AlphaFoldDB" id="X1JMT9"/>
<dbReference type="EMBL" id="BARU01033758">
    <property type="protein sequence ID" value="GAH71098.1"/>
    <property type="molecule type" value="Genomic_DNA"/>
</dbReference>
<protein>
    <recommendedName>
        <fullName evidence="2">Roadblock/LAMTOR2 domain-containing protein</fullName>
    </recommendedName>
</protein>
<dbReference type="Gene3D" id="3.30.450.30">
    <property type="entry name" value="Dynein light chain 2a, cytoplasmic"/>
    <property type="match status" value="1"/>
</dbReference>
<dbReference type="SUPFAM" id="SSF103196">
    <property type="entry name" value="Roadblock/LC7 domain"/>
    <property type="match status" value="1"/>
</dbReference>
<gene>
    <name evidence="1" type="ORF">S03H2_53067</name>
</gene>
<sequence>MAELFPDEAQALSSFLGSITEYSSELEALALITREGLRLAFSAVPGYTVDPDLFSSLSAVVVQSGSDAIDSLGYKNMLEIILRGDNGFIILSVAGRFFLMGASRQSADLGKVVKVFRYYSKEISARYPKVN</sequence>
<accession>X1JMT9</accession>
<reference evidence="1" key="1">
    <citation type="journal article" date="2014" name="Front. Microbiol.">
        <title>High frequency of phylogenetically diverse reductive dehalogenase-homologous genes in deep subseafloor sedimentary metagenomes.</title>
        <authorList>
            <person name="Kawai M."/>
            <person name="Futagami T."/>
            <person name="Toyoda A."/>
            <person name="Takaki Y."/>
            <person name="Nishi S."/>
            <person name="Hori S."/>
            <person name="Arai W."/>
            <person name="Tsubouchi T."/>
            <person name="Morono Y."/>
            <person name="Uchiyama I."/>
            <person name="Ito T."/>
            <person name="Fujiyama A."/>
            <person name="Inagaki F."/>
            <person name="Takami H."/>
        </authorList>
    </citation>
    <scope>NUCLEOTIDE SEQUENCE</scope>
    <source>
        <strain evidence="1">Expedition CK06-06</strain>
    </source>
</reference>
<organism evidence="1">
    <name type="scientific">marine sediment metagenome</name>
    <dbReference type="NCBI Taxonomy" id="412755"/>
    <lineage>
        <taxon>unclassified sequences</taxon>
        <taxon>metagenomes</taxon>
        <taxon>ecological metagenomes</taxon>
    </lineage>
</organism>